<evidence type="ECO:0000313" key="2">
    <source>
        <dbReference type="Proteomes" id="UP001054945"/>
    </source>
</evidence>
<comment type="caution">
    <text evidence="1">The sequence shown here is derived from an EMBL/GenBank/DDBJ whole genome shotgun (WGS) entry which is preliminary data.</text>
</comment>
<evidence type="ECO:0000313" key="1">
    <source>
        <dbReference type="EMBL" id="GIX90008.1"/>
    </source>
</evidence>
<protein>
    <submittedName>
        <fullName evidence="1">Uncharacterized protein</fullName>
    </submittedName>
</protein>
<gene>
    <name evidence="1" type="ORF">CEXT_157011</name>
</gene>
<proteinExistence type="predicted"/>
<dbReference type="EMBL" id="BPLR01021468">
    <property type="protein sequence ID" value="GIX90008.1"/>
    <property type="molecule type" value="Genomic_DNA"/>
</dbReference>
<keyword evidence="2" id="KW-1185">Reference proteome</keyword>
<sequence>MSHIKDPCERRLLKIAPSYARNRNVVVAGSQCLVCVPDGKDEWLLCLVLDGWRCLLLLAFLFACQTVDVNGVLGAMCERGSNLEGPGNFTH</sequence>
<dbReference type="Proteomes" id="UP001054945">
    <property type="component" value="Unassembled WGS sequence"/>
</dbReference>
<reference evidence="1 2" key="1">
    <citation type="submission" date="2021-06" db="EMBL/GenBank/DDBJ databases">
        <title>Caerostris extrusa draft genome.</title>
        <authorList>
            <person name="Kono N."/>
            <person name="Arakawa K."/>
        </authorList>
    </citation>
    <scope>NUCLEOTIDE SEQUENCE [LARGE SCALE GENOMIC DNA]</scope>
</reference>
<dbReference type="AlphaFoldDB" id="A0AAV4P096"/>
<organism evidence="1 2">
    <name type="scientific">Caerostris extrusa</name>
    <name type="common">Bark spider</name>
    <name type="synonym">Caerostris bankana</name>
    <dbReference type="NCBI Taxonomy" id="172846"/>
    <lineage>
        <taxon>Eukaryota</taxon>
        <taxon>Metazoa</taxon>
        <taxon>Ecdysozoa</taxon>
        <taxon>Arthropoda</taxon>
        <taxon>Chelicerata</taxon>
        <taxon>Arachnida</taxon>
        <taxon>Araneae</taxon>
        <taxon>Araneomorphae</taxon>
        <taxon>Entelegynae</taxon>
        <taxon>Araneoidea</taxon>
        <taxon>Araneidae</taxon>
        <taxon>Caerostris</taxon>
    </lineage>
</organism>
<name>A0AAV4P096_CAEEX</name>
<accession>A0AAV4P096</accession>